<keyword evidence="2 5" id="KW-0689">Ribosomal protein</keyword>
<proteinExistence type="inferred from homology"/>
<evidence type="ECO:0000256" key="1">
    <source>
        <dbReference type="ARBA" id="ARBA00010834"/>
    </source>
</evidence>
<evidence type="ECO:0000313" key="6">
    <source>
        <dbReference type="Proteomes" id="UP000642920"/>
    </source>
</evidence>
<name>A0A937DJB9_9BACT</name>
<keyword evidence="6" id="KW-1185">Reference proteome</keyword>
<dbReference type="RefSeq" id="WP_201919192.1">
    <property type="nucleotide sequence ID" value="NZ_JAERQG010000001.1"/>
</dbReference>
<feature type="compositionally biased region" description="Basic residues" evidence="4">
    <location>
        <begin position="1"/>
        <end position="13"/>
    </location>
</feature>
<feature type="compositionally biased region" description="Basic residues" evidence="4">
    <location>
        <begin position="41"/>
        <end position="60"/>
    </location>
</feature>
<dbReference type="EMBL" id="JAERQG010000001">
    <property type="protein sequence ID" value="MBL0765051.1"/>
    <property type="molecule type" value="Genomic_DNA"/>
</dbReference>
<evidence type="ECO:0000256" key="3">
    <source>
        <dbReference type="ARBA" id="ARBA00023274"/>
    </source>
</evidence>
<evidence type="ECO:0000256" key="2">
    <source>
        <dbReference type="ARBA" id="ARBA00022980"/>
    </source>
</evidence>
<reference evidence="5" key="1">
    <citation type="submission" date="2021-01" db="EMBL/GenBank/DDBJ databases">
        <title>Marivirga sp. nov., isolated from intertidal surface sediments.</title>
        <authorList>
            <person name="Zhang M."/>
        </authorList>
    </citation>
    <scope>NUCLEOTIDE SEQUENCE</scope>
    <source>
        <strain evidence="5">SM1354</strain>
    </source>
</reference>
<feature type="region of interest" description="Disordered" evidence="4">
    <location>
        <begin position="1"/>
        <end position="66"/>
    </location>
</feature>
<dbReference type="Proteomes" id="UP000642920">
    <property type="component" value="Unassembled WGS sequence"/>
</dbReference>
<accession>A0A937DJB9</accession>
<dbReference type="InterPro" id="IPR030826">
    <property type="entry name" value="Ribosomal_bTHX/bTHXc/bTHXm"/>
</dbReference>
<protein>
    <submittedName>
        <fullName evidence="5">30S ribosomal protein THX</fullName>
    </submittedName>
</protein>
<gene>
    <name evidence="5" type="ORF">JKP34_07305</name>
</gene>
<dbReference type="NCBIfam" id="TIGR04560">
    <property type="entry name" value="ribo_THX"/>
    <property type="match status" value="1"/>
</dbReference>
<evidence type="ECO:0000313" key="5">
    <source>
        <dbReference type="EMBL" id="MBL0765051.1"/>
    </source>
</evidence>
<evidence type="ECO:0000256" key="4">
    <source>
        <dbReference type="SAM" id="MobiDB-lite"/>
    </source>
</evidence>
<keyword evidence="3" id="KW-0687">Ribonucleoprotein</keyword>
<sequence>MGKGDRKSKKGKIAKGSFGVRRPKKPKHDVALNPPAEEKKPAKKTKTTAKKSTTKKATKKKEKEEA</sequence>
<comment type="caution">
    <text evidence="5">The sequence shown here is derived from an EMBL/GenBank/DDBJ whole genome shotgun (WGS) entry which is preliminary data.</text>
</comment>
<dbReference type="GO" id="GO:0005840">
    <property type="term" value="C:ribosome"/>
    <property type="evidence" value="ECO:0007669"/>
    <property type="project" value="UniProtKB-KW"/>
</dbReference>
<organism evidence="5 6">
    <name type="scientific">Marivirga atlantica</name>
    <dbReference type="NCBI Taxonomy" id="1548457"/>
    <lineage>
        <taxon>Bacteria</taxon>
        <taxon>Pseudomonadati</taxon>
        <taxon>Bacteroidota</taxon>
        <taxon>Cytophagia</taxon>
        <taxon>Cytophagales</taxon>
        <taxon>Marivirgaceae</taxon>
        <taxon>Marivirga</taxon>
    </lineage>
</organism>
<dbReference type="AlphaFoldDB" id="A0A937DJB9"/>
<comment type="similarity">
    <text evidence="1">Belongs to the bacterial ribosomal protein bTHX family.</text>
</comment>
<dbReference type="GO" id="GO:1990904">
    <property type="term" value="C:ribonucleoprotein complex"/>
    <property type="evidence" value="ECO:0007669"/>
    <property type="project" value="UniProtKB-KW"/>
</dbReference>